<proteinExistence type="predicted"/>
<protein>
    <submittedName>
        <fullName evidence="1">Predicted protein</fullName>
    </submittedName>
</protein>
<gene>
    <name evidence="1" type="ORF">LACBIDRAFT_330921</name>
</gene>
<dbReference type="GeneID" id="6080899"/>
<reference evidence="1 2" key="1">
    <citation type="journal article" date="2008" name="Nature">
        <title>The genome of Laccaria bicolor provides insights into mycorrhizal symbiosis.</title>
        <authorList>
            <person name="Martin F."/>
            <person name="Aerts A."/>
            <person name="Ahren D."/>
            <person name="Brun A."/>
            <person name="Danchin E.G.J."/>
            <person name="Duchaussoy F."/>
            <person name="Gibon J."/>
            <person name="Kohler A."/>
            <person name="Lindquist E."/>
            <person name="Pereda V."/>
            <person name="Salamov A."/>
            <person name="Shapiro H.J."/>
            <person name="Wuyts J."/>
            <person name="Blaudez D."/>
            <person name="Buee M."/>
            <person name="Brokstein P."/>
            <person name="Canbaeck B."/>
            <person name="Cohen D."/>
            <person name="Courty P.E."/>
            <person name="Coutinho P.M."/>
            <person name="Delaruelle C."/>
            <person name="Detter J.C."/>
            <person name="Deveau A."/>
            <person name="DiFazio S."/>
            <person name="Duplessis S."/>
            <person name="Fraissinet-Tachet L."/>
            <person name="Lucic E."/>
            <person name="Frey-Klett P."/>
            <person name="Fourrey C."/>
            <person name="Feussner I."/>
            <person name="Gay G."/>
            <person name="Grimwood J."/>
            <person name="Hoegger P.J."/>
            <person name="Jain P."/>
            <person name="Kilaru S."/>
            <person name="Labbe J."/>
            <person name="Lin Y.C."/>
            <person name="Legue V."/>
            <person name="Le Tacon F."/>
            <person name="Marmeisse R."/>
            <person name="Melayah D."/>
            <person name="Montanini B."/>
            <person name="Muratet M."/>
            <person name="Nehls U."/>
            <person name="Niculita-Hirzel H."/>
            <person name="Oudot-Le Secq M.P."/>
            <person name="Peter M."/>
            <person name="Quesneville H."/>
            <person name="Rajashekar B."/>
            <person name="Reich M."/>
            <person name="Rouhier N."/>
            <person name="Schmutz J."/>
            <person name="Yin T."/>
            <person name="Chalot M."/>
            <person name="Henrissat B."/>
            <person name="Kuees U."/>
            <person name="Lucas S."/>
            <person name="Van de Peer Y."/>
            <person name="Podila G.K."/>
            <person name="Polle A."/>
            <person name="Pukkila P.J."/>
            <person name="Richardson P.M."/>
            <person name="Rouze P."/>
            <person name="Sanders I.R."/>
            <person name="Stajich J.E."/>
            <person name="Tunlid A."/>
            <person name="Tuskan G."/>
            <person name="Grigoriev I.V."/>
        </authorList>
    </citation>
    <scope>NUCLEOTIDE SEQUENCE [LARGE SCALE GENOMIC DNA]</scope>
    <source>
        <strain evidence="2">S238N-H82 / ATCC MYA-4686</strain>
    </source>
</reference>
<dbReference type="AlphaFoldDB" id="B0DN66"/>
<dbReference type="Proteomes" id="UP000001194">
    <property type="component" value="Unassembled WGS sequence"/>
</dbReference>
<dbReference type="RefSeq" id="XP_001885345.1">
    <property type="nucleotide sequence ID" value="XM_001885310.1"/>
</dbReference>
<evidence type="ECO:0000313" key="1">
    <source>
        <dbReference type="EMBL" id="EDR04090.1"/>
    </source>
</evidence>
<dbReference type="KEGG" id="lbc:LACBIDRAFT_330921"/>
<evidence type="ECO:0000313" key="2">
    <source>
        <dbReference type="Proteomes" id="UP000001194"/>
    </source>
</evidence>
<dbReference type="InParanoid" id="B0DN66"/>
<dbReference type="HOGENOM" id="CLU_1180400_0_0_1"/>
<keyword evidence="2" id="KW-1185">Reference proteome</keyword>
<dbReference type="EMBL" id="DS547120">
    <property type="protein sequence ID" value="EDR04090.1"/>
    <property type="molecule type" value="Genomic_DNA"/>
</dbReference>
<organism evidence="2">
    <name type="scientific">Laccaria bicolor (strain S238N-H82 / ATCC MYA-4686)</name>
    <name type="common">Bicoloured deceiver</name>
    <name type="synonym">Laccaria laccata var. bicolor</name>
    <dbReference type="NCBI Taxonomy" id="486041"/>
    <lineage>
        <taxon>Eukaryota</taxon>
        <taxon>Fungi</taxon>
        <taxon>Dikarya</taxon>
        <taxon>Basidiomycota</taxon>
        <taxon>Agaricomycotina</taxon>
        <taxon>Agaricomycetes</taxon>
        <taxon>Agaricomycetidae</taxon>
        <taxon>Agaricales</taxon>
        <taxon>Agaricineae</taxon>
        <taxon>Hydnangiaceae</taxon>
        <taxon>Laccaria</taxon>
    </lineage>
</organism>
<name>B0DN66_LACBS</name>
<sequence>MLLTLHNDDIIRCRYVLGAAGDLRASWRIGHGTQRNSNMSAVYRYINPGGKLITLAHLPPLHLASRICCSAVTSNQANRNVVELLREYEPIAPAASPERFLFVAKPCSFDAWNNEPNLYLNLPSQSAPSFLPRQVQTTQALTDLRHICSSIYLFTCIHSSLGAQAVAATKSGMGGLWFQRVLHSEFGLYGIQNTSSSRNIHVRLHHLTFSERRAIMAYLLGQASIKALVPTISRL</sequence>
<accession>B0DN66</accession>